<name>A0A9P7FC23_9AGAM</name>
<organism evidence="2 3">
    <name type="scientific">Suillus discolor</name>
    <dbReference type="NCBI Taxonomy" id="1912936"/>
    <lineage>
        <taxon>Eukaryota</taxon>
        <taxon>Fungi</taxon>
        <taxon>Dikarya</taxon>
        <taxon>Basidiomycota</taxon>
        <taxon>Agaricomycotina</taxon>
        <taxon>Agaricomycetes</taxon>
        <taxon>Agaricomycetidae</taxon>
        <taxon>Boletales</taxon>
        <taxon>Suillineae</taxon>
        <taxon>Suillaceae</taxon>
        <taxon>Suillus</taxon>
    </lineage>
</organism>
<protein>
    <submittedName>
        <fullName evidence="2">Uncharacterized protein</fullName>
    </submittedName>
</protein>
<proteinExistence type="predicted"/>
<sequence length="71" mass="7737">MLIFLGGLAGLRWPSQSDLIVTMVSLNLPSPRVAQDTPSGTAILTSFNFILVSTTLLCIFVHHIAQRGENR</sequence>
<dbReference type="GeneID" id="64698708"/>
<evidence type="ECO:0000256" key="1">
    <source>
        <dbReference type="SAM" id="Phobius"/>
    </source>
</evidence>
<evidence type="ECO:0000313" key="3">
    <source>
        <dbReference type="Proteomes" id="UP000823399"/>
    </source>
</evidence>
<gene>
    <name evidence="2" type="ORF">F5147DRAFT_682321</name>
</gene>
<dbReference type="Proteomes" id="UP000823399">
    <property type="component" value="Unassembled WGS sequence"/>
</dbReference>
<keyword evidence="1" id="KW-0472">Membrane</keyword>
<keyword evidence="3" id="KW-1185">Reference proteome</keyword>
<keyword evidence="1" id="KW-0812">Transmembrane</keyword>
<dbReference type="RefSeq" id="XP_041295577.1">
    <property type="nucleotide sequence ID" value="XM_041436449.1"/>
</dbReference>
<keyword evidence="1" id="KW-1133">Transmembrane helix</keyword>
<dbReference type="AlphaFoldDB" id="A0A9P7FC23"/>
<comment type="caution">
    <text evidence="2">The sequence shown here is derived from an EMBL/GenBank/DDBJ whole genome shotgun (WGS) entry which is preliminary data.</text>
</comment>
<reference evidence="2" key="1">
    <citation type="journal article" date="2020" name="New Phytol.">
        <title>Comparative genomics reveals dynamic genome evolution in host specialist ectomycorrhizal fungi.</title>
        <authorList>
            <person name="Lofgren L.A."/>
            <person name="Nguyen N.H."/>
            <person name="Vilgalys R."/>
            <person name="Ruytinx J."/>
            <person name="Liao H.L."/>
            <person name="Branco S."/>
            <person name="Kuo A."/>
            <person name="LaButti K."/>
            <person name="Lipzen A."/>
            <person name="Andreopoulos W."/>
            <person name="Pangilinan J."/>
            <person name="Riley R."/>
            <person name="Hundley H."/>
            <person name="Na H."/>
            <person name="Barry K."/>
            <person name="Grigoriev I.V."/>
            <person name="Stajich J.E."/>
            <person name="Kennedy P.G."/>
        </authorList>
    </citation>
    <scope>NUCLEOTIDE SEQUENCE</scope>
    <source>
        <strain evidence="2">FC423</strain>
    </source>
</reference>
<accession>A0A9P7FC23</accession>
<dbReference type="EMBL" id="JABBWM010000013">
    <property type="protein sequence ID" value="KAG2113019.1"/>
    <property type="molecule type" value="Genomic_DNA"/>
</dbReference>
<evidence type="ECO:0000313" key="2">
    <source>
        <dbReference type="EMBL" id="KAG2113019.1"/>
    </source>
</evidence>
<feature type="transmembrane region" description="Helical" evidence="1">
    <location>
        <begin position="41"/>
        <end position="65"/>
    </location>
</feature>